<reference evidence="4 5" key="1">
    <citation type="submission" date="2016-03" db="EMBL/GenBank/DDBJ databases">
        <title>Draft genome sequence of the Fonsecaea monophora CBS 269.37.</title>
        <authorList>
            <person name="Bombassaro A."/>
            <person name="Vinicius W.A."/>
            <person name="De Hoog S."/>
            <person name="Sun J."/>
            <person name="Souza E.M."/>
            <person name="Raittz R.T."/>
            <person name="Costa F."/>
            <person name="Leao A.C."/>
            <person name="Tadra-Sfeir M.Z."/>
            <person name="Baura V."/>
            <person name="Balsanelli E."/>
            <person name="Pedrosa F.O."/>
            <person name="Moreno L.F."/>
            <person name="Steffens M.B."/>
            <person name="Xi L."/>
            <person name="Bocca A.L."/>
            <person name="Felipe M.S."/>
            <person name="Teixeira M."/>
            <person name="Telles Filho F.Q."/>
            <person name="Azevedo C.M."/>
            <person name="Gomes R."/>
            <person name="Vicente V.A."/>
        </authorList>
    </citation>
    <scope>NUCLEOTIDE SEQUENCE [LARGE SCALE GENOMIC DNA]</scope>
    <source>
        <strain evidence="4 5">CBS 269.37</strain>
    </source>
</reference>
<name>A0A177FAJ6_9EURO</name>
<dbReference type="InterPro" id="IPR013126">
    <property type="entry name" value="Hsp_70_fam"/>
</dbReference>
<dbReference type="PANTHER" id="PTHR14187">
    <property type="entry name" value="ALPHA KINASE/ELONGATION FACTOR 2 KINASE"/>
    <property type="match status" value="1"/>
</dbReference>
<dbReference type="Proteomes" id="UP000077002">
    <property type="component" value="Unassembled WGS sequence"/>
</dbReference>
<evidence type="ECO:0000256" key="2">
    <source>
        <dbReference type="ARBA" id="ARBA00022840"/>
    </source>
</evidence>
<dbReference type="InterPro" id="IPR043129">
    <property type="entry name" value="ATPase_NBD"/>
</dbReference>
<proteinExistence type="predicted"/>
<evidence type="ECO:0000256" key="3">
    <source>
        <dbReference type="SAM" id="MobiDB-lite"/>
    </source>
</evidence>
<keyword evidence="1" id="KW-0547">Nucleotide-binding</keyword>
<accession>A0A177FAJ6</accession>
<dbReference type="Gene3D" id="3.30.420.40">
    <property type="match status" value="2"/>
</dbReference>
<dbReference type="OrthoDB" id="2963168at2759"/>
<organism evidence="4 5">
    <name type="scientific">Fonsecaea monophora</name>
    <dbReference type="NCBI Taxonomy" id="254056"/>
    <lineage>
        <taxon>Eukaryota</taxon>
        <taxon>Fungi</taxon>
        <taxon>Dikarya</taxon>
        <taxon>Ascomycota</taxon>
        <taxon>Pezizomycotina</taxon>
        <taxon>Eurotiomycetes</taxon>
        <taxon>Chaetothyriomycetidae</taxon>
        <taxon>Chaetothyriales</taxon>
        <taxon>Herpotrichiellaceae</taxon>
        <taxon>Fonsecaea</taxon>
    </lineage>
</organism>
<dbReference type="SUPFAM" id="SSF53067">
    <property type="entry name" value="Actin-like ATPase domain"/>
    <property type="match status" value="2"/>
</dbReference>
<dbReference type="EMBL" id="LVKK01000026">
    <property type="protein sequence ID" value="OAG41225.1"/>
    <property type="molecule type" value="Genomic_DNA"/>
</dbReference>
<feature type="compositionally biased region" description="Basic and acidic residues" evidence="3">
    <location>
        <begin position="671"/>
        <end position="688"/>
    </location>
</feature>
<comment type="caution">
    <text evidence="4">The sequence shown here is derived from an EMBL/GenBank/DDBJ whole genome shotgun (WGS) entry which is preliminary data.</text>
</comment>
<evidence type="ECO:0008006" key="6">
    <source>
        <dbReference type="Google" id="ProtNLM"/>
    </source>
</evidence>
<feature type="region of interest" description="Disordered" evidence="3">
    <location>
        <begin position="671"/>
        <end position="739"/>
    </location>
</feature>
<protein>
    <recommendedName>
        <fullName evidence="6">Actin-like ATPase domain-containing protein</fullName>
    </recommendedName>
</protein>
<dbReference type="GO" id="GO:0005524">
    <property type="term" value="F:ATP binding"/>
    <property type="evidence" value="ECO:0007669"/>
    <property type="project" value="UniProtKB-KW"/>
</dbReference>
<dbReference type="Pfam" id="PF00012">
    <property type="entry name" value="HSP70"/>
    <property type="match status" value="1"/>
</dbReference>
<sequence length="1001" mass="109987">MDPGLTSLMSRGFSPENRANPAQVKLIIGIDYGTSFSGAAYTLFLQRPIDPRIDTISDWPSAHHHHRYTQKVPSDIAYGPNGQVHCGFECPEDATRLRWVKLLLETDPDSRKSYLLDSEEVQATRRAIQELGKSPTTVVGDYLKWLWARIVDCICDEQNDPDLVKNSDVTIVMTVPAIWSDAAKENTLHAAELAGLADNGREIKFITEPEAAAISELQQRLSTGQVRAGDCVIVCDAGGGTVDVVSYQVARVHPMELNQVAVADGGLCGSVYIDQAFTNQVKGVLRDDWDRLPAAAKSEIIDRFTFIIKPSYEGGTSTGPKAVHLGGVAHLKLEHAKEGTVLIEPELVRISFESVLPEILSLIDEQDMALEEKGLKEHLKGILLVGGLGSSRFVQSRIEQSYPRSEGVKVWRGRSSWTSVVEGAVRCLFMSLGNIQTINTRLSRWNYGIPYNVRFDPALHRQEDMFYCEDERCAKAKQIEWLVRKGQEIQSSMPPQSHNFTQIVPHSPPVGGFMEVDFTIVQSDEKDAPSHFTPAVKECADIACRVTSRLIIAARHRSLAGKGTKAAPAWKVIISLEIHMLAARVRFAMKMAGEEIGATQVSFRQLVPGPVQAVPEPAIGVAVGNGTQSPRAQLDEVAEQVIKSGHMSYNTKTGGDVQSSREFDDVLAKVLRNRGEGSKPESDADDAKKMKRMKKRAALNALSPSDSNSHAVDGSALPNPARLQPLPSLPARVPELRQTAPRNYDIDTLAERKEIERQKIIDRLAASQRASKLQSEQRPRDDSEVNGFSQYIDHTFGGTSPPAAKEANKPVRAAPLRPTTKPALWGDNSGSSPQDHAVDSKISRGSALLPSPDEEERVSRRNSLRSILSVESRLSLRRELDPNVTVPSPPGVGGMSSPRKTASHLRFSSYGSLSEPTLEEESSDSVPSLERSSSGSSTNTDTTITPSDYDRQAWDALRTQTDWENVNLPRTSPLGEIEKLSPPGHQRLRSLLRSRSVRNIL</sequence>
<dbReference type="PANTHER" id="PTHR14187:SF5">
    <property type="entry name" value="HEAT SHOCK 70 KDA PROTEIN 12A"/>
    <property type="match status" value="1"/>
</dbReference>
<feature type="region of interest" description="Disordered" evidence="3">
    <location>
        <begin position="767"/>
        <end position="862"/>
    </location>
</feature>
<dbReference type="GeneID" id="34599774"/>
<evidence type="ECO:0000313" key="5">
    <source>
        <dbReference type="Proteomes" id="UP000077002"/>
    </source>
</evidence>
<keyword evidence="2" id="KW-0067">ATP-binding</keyword>
<gene>
    <name evidence="4" type="ORF">AYO21_04605</name>
</gene>
<dbReference type="Gene3D" id="3.90.640.10">
    <property type="entry name" value="Actin, Chain A, domain 4"/>
    <property type="match status" value="1"/>
</dbReference>
<dbReference type="CDD" id="cd10170">
    <property type="entry name" value="ASKHA_NBD_HSP70"/>
    <property type="match status" value="1"/>
</dbReference>
<dbReference type="AlphaFoldDB" id="A0A177FAJ6"/>
<keyword evidence="5" id="KW-1185">Reference proteome</keyword>
<evidence type="ECO:0000256" key="1">
    <source>
        <dbReference type="ARBA" id="ARBA00022741"/>
    </source>
</evidence>
<dbReference type="PRINTS" id="PR00301">
    <property type="entry name" value="HEATSHOCK70"/>
</dbReference>
<feature type="compositionally biased region" description="Low complexity" evidence="3">
    <location>
        <begin position="924"/>
        <end position="947"/>
    </location>
</feature>
<evidence type="ECO:0000313" key="4">
    <source>
        <dbReference type="EMBL" id="OAG41225.1"/>
    </source>
</evidence>
<dbReference type="RefSeq" id="XP_022513177.1">
    <property type="nucleotide sequence ID" value="XM_022654577.1"/>
</dbReference>
<feature type="region of interest" description="Disordered" evidence="3">
    <location>
        <begin position="881"/>
        <end position="950"/>
    </location>
</feature>
<dbReference type="GO" id="GO:0140662">
    <property type="term" value="F:ATP-dependent protein folding chaperone"/>
    <property type="evidence" value="ECO:0007669"/>
    <property type="project" value="InterPro"/>
</dbReference>